<keyword evidence="1" id="KW-1133">Transmembrane helix</keyword>
<keyword evidence="1" id="KW-0812">Transmembrane</keyword>
<evidence type="ECO:0000313" key="27">
    <source>
        <dbReference type="EMBL" id="ANC67196.1"/>
    </source>
</evidence>
<feature type="transmembrane region" description="Helical" evidence="1">
    <location>
        <begin position="360"/>
        <end position="379"/>
    </location>
</feature>
<dbReference type="EMBL" id="KU551340">
    <property type="protein sequence ID" value="ANC67603.1"/>
    <property type="molecule type" value="Genomic_DNA"/>
</dbReference>
<sequence>MTFSVDSYLEYFLTLLGWLLNNGVFALFVGTGLWLLPLIGMIFKIWRDVAKQGDDEGEKGDLLIRWLTIELLPAMLIVVLTLAPLIPVSLNNLEYNERSSIQCGYKVPASPDKSGYAPFTTTFGDRQARIPIWWMLMHKVDKGLTYGMTAVLPCQRDLRQVRFEVQHQKITNPALLTEVQQFVQQCYIPARQKLQTSQIALSPAQIRETSWLGGKLLINNSELYPRFRAQQPISTFPYDANRDAALPNSGKGGFPSCDQWWDESGAGLKSRLLTDMRQNLSAQVSDFFNSIDNQDEALLRTLLRSENIDVSKGKMYQGYGGSVEFGFWNAITRLTSTVGTAVGSLAIFPGLDAMRQALPMVQSFMIMALIVLIPVITILSGFSIKAVVTLSFVYFALITTTFWWELARWLDSYMIEIMYSSPSHNSFNINFLENAQDDIISNFVMGSMFIFLPTLWFGAMSWAGINMGGAMSQALKQGSNHASSAGGKGGELIQSKLK</sequence>
<evidence type="ECO:0000313" key="32">
    <source>
        <dbReference type="EMBL" id="ANC67535.1"/>
    </source>
</evidence>
<dbReference type="EMBL" id="KU551333">
    <property type="protein sequence ID" value="ANC67128.1"/>
    <property type="molecule type" value="Genomic_DNA"/>
</dbReference>
<evidence type="ECO:0000313" key="21">
    <source>
        <dbReference type="EMBL" id="ANC66788.1"/>
    </source>
</evidence>
<evidence type="ECO:0000313" key="26">
    <source>
        <dbReference type="EMBL" id="ANC67128.1"/>
    </source>
</evidence>
<evidence type="ECO:0000313" key="16">
    <source>
        <dbReference type="EMBL" id="ANC66448.1"/>
    </source>
</evidence>
<dbReference type="EMBL" id="KU551339">
    <property type="protein sequence ID" value="ANC67535.1"/>
    <property type="molecule type" value="Genomic_DNA"/>
</dbReference>
<dbReference type="Pfam" id="PF07916">
    <property type="entry name" value="TraG_N"/>
    <property type="match status" value="1"/>
</dbReference>
<evidence type="ECO:0000313" key="20">
    <source>
        <dbReference type="EMBL" id="ANC66720.1"/>
    </source>
</evidence>
<dbReference type="InterPro" id="IPR012931">
    <property type="entry name" value="TraG_N_Proteobacteria"/>
</dbReference>
<dbReference type="EMBL" id="KU551321">
    <property type="protein sequence ID" value="ANC66312.1"/>
    <property type="molecule type" value="Genomic_DNA"/>
</dbReference>
<evidence type="ECO:0000313" key="11">
    <source>
        <dbReference type="EMBL" id="ANC66108.1"/>
    </source>
</evidence>
<feature type="transmembrane region" description="Helical" evidence="1">
    <location>
        <begin position="386"/>
        <end position="404"/>
    </location>
</feature>
<evidence type="ECO:0000313" key="4">
    <source>
        <dbReference type="EMBL" id="ANC65639.1"/>
    </source>
</evidence>
<evidence type="ECO:0000313" key="17">
    <source>
        <dbReference type="EMBL" id="ANC66516.1"/>
    </source>
</evidence>
<evidence type="ECO:0000313" key="7">
    <source>
        <dbReference type="EMBL" id="ANC65836.1"/>
    </source>
</evidence>
<evidence type="ECO:0000256" key="1">
    <source>
        <dbReference type="SAM" id="Phobius"/>
    </source>
</evidence>
<evidence type="ECO:0000313" key="31">
    <source>
        <dbReference type="EMBL" id="ANC67468.1"/>
    </source>
</evidence>
<evidence type="ECO:0000313" key="6">
    <source>
        <dbReference type="EMBL" id="ANC65768.1"/>
    </source>
</evidence>
<gene>
    <name evidence="8" type="ORF">ICEApl1.49</name>
</gene>
<evidence type="ECO:0000313" key="12">
    <source>
        <dbReference type="EMBL" id="ANC66176.1"/>
    </source>
</evidence>
<dbReference type="EMBL" id="KU551331">
    <property type="protein sequence ID" value="ANC66992.1"/>
    <property type="molecule type" value="Genomic_DNA"/>
</dbReference>
<dbReference type="EMBL" id="KU551328">
    <property type="protein sequence ID" value="ANC66788.1"/>
    <property type="molecule type" value="Genomic_DNA"/>
</dbReference>
<dbReference type="EMBL" id="KU551314">
    <property type="protein sequence ID" value="ANC65904.1"/>
    <property type="molecule type" value="Genomic_DNA"/>
</dbReference>
<name>A0A1B0WPY2_ACTPL</name>
<dbReference type="EMBL" id="KU551329">
    <property type="protein sequence ID" value="ANC66856.1"/>
    <property type="molecule type" value="Genomic_DNA"/>
</dbReference>
<dbReference type="EMBL" id="KU551336">
    <property type="protein sequence ID" value="ANC67332.1"/>
    <property type="molecule type" value="Genomic_DNA"/>
</dbReference>
<feature type="transmembrane region" description="Helical" evidence="1">
    <location>
        <begin position="439"/>
        <end position="463"/>
    </location>
</feature>
<reference evidence="8" key="1">
    <citation type="journal article" date="2016" name="Front. Microbiol.">
        <title>ICEApl1, an Integrative Conjugative Element Related to ICEHin1056, Identified in the Pig Pathogen Actinobacillus pleuropneumoniae.</title>
        <authorList>
            <person name="Bosse J.T."/>
            <person name="Li Y."/>
            <person name="Fernandez Crespo R."/>
            <person name="Chaudhuri R.R."/>
            <person name="Rogers J."/>
            <person name="Holden M.T."/>
            <person name="Maskell D.J."/>
            <person name="Tucker A.W."/>
            <person name="Wren B.W."/>
            <person name="Rycroft A.N."/>
            <person name="Langford P.R."/>
            <person name="Consortium T.B."/>
        </authorList>
    </citation>
    <scope>NUCLEOTIDE SEQUENCE</scope>
    <source>
        <strain evidence="3">MIDG2427</strain>
        <strain evidence="4">MIDG2648</strain>
        <strain evidence="5">MIDG2652</strain>
        <strain evidence="6">MIDG2654</strain>
        <strain evidence="7">MIDG2657</strain>
        <strain evidence="8">MIDG2663</strain>
        <strain evidence="9">MIDG2664</strain>
        <strain evidence="10">MIDG3200</strain>
        <strain evidence="11">MIDG3201</strain>
        <strain evidence="12">MIDG3221</strain>
        <strain evidence="13">MIDG3229</strain>
        <strain evidence="14">MIDG3232</strain>
        <strain evidence="15">MIDG3339</strain>
        <strain evidence="16">MIDG3344</strain>
        <strain evidence="17">MIDG3346</strain>
        <strain evidence="18">MIDG3349</strain>
        <strain evidence="19">MIDG3357</strain>
        <strain evidence="20">MIDG3368</strain>
        <strain evidence="21">MIDG3370</strain>
        <strain evidence="22">MIDG3371</strain>
        <strain evidence="23">MIDG3372</strain>
        <strain evidence="24">MIDG3378</strain>
        <strain evidence="25">MIDG3381</strain>
        <strain evidence="26">MIDG3386</strain>
        <strain evidence="27">MIDG3388</strain>
        <strain evidence="28">MIDG3389</strain>
        <strain evidence="29">MIDG3395</strain>
        <strain evidence="30">MIDG3401</strain>
        <strain evidence="31">MIDG3409</strain>
        <strain evidence="32">MIDG3458</strain>
        <strain evidence="33">MIDG3469</strain>
    </source>
</reference>
<evidence type="ECO:0000313" key="5">
    <source>
        <dbReference type="EMBL" id="ANC65700.1"/>
    </source>
</evidence>
<evidence type="ECO:0000313" key="8">
    <source>
        <dbReference type="EMBL" id="ANC65904.1"/>
    </source>
</evidence>
<evidence type="ECO:0000313" key="23">
    <source>
        <dbReference type="EMBL" id="ANC66924.1"/>
    </source>
</evidence>
<feature type="transmembrane region" description="Helical" evidence="1">
    <location>
        <begin position="63"/>
        <end position="86"/>
    </location>
</feature>
<evidence type="ECO:0000259" key="2">
    <source>
        <dbReference type="Pfam" id="PF07916"/>
    </source>
</evidence>
<dbReference type="EMBL" id="KU551338">
    <property type="protein sequence ID" value="ANC67468.1"/>
    <property type="molecule type" value="Genomic_DNA"/>
</dbReference>
<dbReference type="EMBL" id="KU551322">
    <property type="protein sequence ID" value="ANC66380.1"/>
    <property type="molecule type" value="Genomic_DNA"/>
</dbReference>
<dbReference type="EMBL" id="KU551330">
    <property type="protein sequence ID" value="ANC66924.1"/>
    <property type="molecule type" value="Genomic_DNA"/>
</dbReference>
<evidence type="ECO:0000313" key="3">
    <source>
        <dbReference type="EMBL" id="ANC65571.1"/>
    </source>
</evidence>
<evidence type="ECO:0000313" key="14">
    <source>
        <dbReference type="EMBL" id="ANC66312.1"/>
    </source>
</evidence>
<dbReference type="EMBL" id="KU551335">
    <property type="protein sequence ID" value="ANC67264.1"/>
    <property type="molecule type" value="Genomic_DNA"/>
</dbReference>
<dbReference type="EMBL" id="KU551334">
    <property type="protein sequence ID" value="ANC67196.1"/>
    <property type="molecule type" value="Genomic_DNA"/>
</dbReference>
<dbReference type="EMBL" id="KU551310">
    <property type="protein sequence ID" value="ANC65639.1"/>
    <property type="molecule type" value="Genomic_DNA"/>
</dbReference>
<dbReference type="EMBL" id="KU551325">
    <property type="protein sequence ID" value="ANC66584.1"/>
    <property type="molecule type" value="Genomic_DNA"/>
</dbReference>
<protein>
    <recommendedName>
        <fullName evidence="2">TraG N-terminal Proteobacteria domain-containing protein</fullName>
    </recommendedName>
</protein>
<dbReference type="EMBL" id="KU551332">
    <property type="protein sequence ID" value="ANC67060.1"/>
    <property type="molecule type" value="Genomic_DNA"/>
</dbReference>
<dbReference type="EMBL" id="KU551323">
    <property type="protein sequence ID" value="ANC66448.1"/>
    <property type="molecule type" value="Genomic_DNA"/>
</dbReference>
<evidence type="ECO:0000313" key="15">
    <source>
        <dbReference type="EMBL" id="ANC66380.1"/>
    </source>
</evidence>
<evidence type="ECO:0000313" key="33">
    <source>
        <dbReference type="EMBL" id="ANC67603.1"/>
    </source>
</evidence>
<organism evidence="8">
    <name type="scientific">Actinobacillus pleuropneumoniae</name>
    <name type="common">Haemophilus pleuropneumoniae</name>
    <dbReference type="NCBI Taxonomy" id="715"/>
    <lineage>
        <taxon>Bacteria</taxon>
        <taxon>Pseudomonadati</taxon>
        <taxon>Pseudomonadota</taxon>
        <taxon>Gammaproteobacteria</taxon>
        <taxon>Pasteurellales</taxon>
        <taxon>Pasteurellaceae</taxon>
        <taxon>Actinobacillus</taxon>
    </lineage>
</organism>
<dbReference type="EMBL" id="KU551316">
    <property type="protein sequence ID" value="ANC66040.1"/>
    <property type="molecule type" value="Genomic_DNA"/>
</dbReference>
<dbReference type="EMBL" id="KU551309">
    <property type="protein sequence ID" value="ANC65571.1"/>
    <property type="molecule type" value="Genomic_DNA"/>
</dbReference>
<dbReference type="EMBL" id="KU551317">
    <property type="protein sequence ID" value="ANC66108.1"/>
    <property type="molecule type" value="Genomic_DNA"/>
</dbReference>
<evidence type="ECO:0000313" key="25">
    <source>
        <dbReference type="EMBL" id="ANC67060.1"/>
    </source>
</evidence>
<evidence type="ECO:0000313" key="13">
    <source>
        <dbReference type="EMBL" id="ANC66244.1"/>
    </source>
</evidence>
<dbReference type="EMBL" id="KU551311">
    <property type="protein sequence ID" value="ANC65700.1"/>
    <property type="molecule type" value="Genomic_DNA"/>
</dbReference>
<dbReference type="EMBL" id="KU551318">
    <property type="protein sequence ID" value="ANC66176.1"/>
    <property type="molecule type" value="Genomic_DNA"/>
</dbReference>
<dbReference type="EMBL" id="KU551320">
    <property type="protein sequence ID" value="ANC66244.1"/>
    <property type="molecule type" value="Genomic_DNA"/>
</dbReference>
<dbReference type="EMBL" id="KU551312">
    <property type="protein sequence ID" value="ANC65768.1"/>
    <property type="molecule type" value="Genomic_DNA"/>
</dbReference>
<evidence type="ECO:0000313" key="9">
    <source>
        <dbReference type="EMBL" id="ANC65972.1"/>
    </source>
</evidence>
<keyword evidence="1" id="KW-0472">Membrane</keyword>
<evidence type="ECO:0000313" key="22">
    <source>
        <dbReference type="EMBL" id="ANC66856.1"/>
    </source>
</evidence>
<evidence type="ECO:0000313" key="10">
    <source>
        <dbReference type="EMBL" id="ANC66040.1"/>
    </source>
</evidence>
<dbReference type="EMBL" id="KU551313">
    <property type="protein sequence ID" value="ANC65836.1"/>
    <property type="molecule type" value="Genomic_DNA"/>
</dbReference>
<dbReference type="EMBL" id="KU551326">
    <property type="protein sequence ID" value="ANC66652.1"/>
    <property type="molecule type" value="Genomic_DNA"/>
</dbReference>
<feature type="transmembrane region" description="Helical" evidence="1">
    <location>
        <begin position="20"/>
        <end position="43"/>
    </location>
</feature>
<evidence type="ECO:0000313" key="19">
    <source>
        <dbReference type="EMBL" id="ANC66652.1"/>
    </source>
</evidence>
<feature type="domain" description="TraG N-terminal Proteobacteria" evidence="2">
    <location>
        <begin position="10"/>
        <end position="481"/>
    </location>
</feature>
<evidence type="ECO:0000313" key="18">
    <source>
        <dbReference type="EMBL" id="ANC66584.1"/>
    </source>
</evidence>
<dbReference type="EMBL" id="KU551337">
    <property type="protein sequence ID" value="ANC67400.1"/>
    <property type="molecule type" value="Genomic_DNA"/>
</dbReference>
<dbReference type="EMBL" id="KU551327">
    <property type="protein sequence ID" value="ANC66720.1"/>
    <property type="molecule type" value="Genomic_DNA"/>
</dbReference>
<proteinExistence type="predicted"/>
<dbReference type="EMBL" id="KU551315">
    <property type="protein sequence ID" value="ANC65972.1"/>
    <property type="molecule type" value="Genomic_DNA"/>
</dbReference>
<dbReference type="EMBL" id="KU551324">
    <property type="protein sequence ID" value="ANC66516.1"/>
    <property type="molecule type" value="Genomic_DNA"/>
</dbReference>
<evidence type="ECO:0000313" key="29">
    <source>
        <dbReference type="EMBL" id="ANC67332.1"/>
    </source>
</evidence>
<dbReference type="AlphaFoldDB" id="A0A1B0WPY2"/>
<evidence type="ECO:0000313" key="24">
    <source>
        <dbReference type="EMBL" id="ANC66992.1"/>
    </source>
</evidence>
<accession>A0A1B0WPY2</accession>
<evidence type="ECO:0000313" key="28">
    <source>
        <dbReference type="EMBL" id="ANC67264.1"/>
    </source>
</evidence>
<evidence type="ECO:0000313" key="30">
    <source>
        <dbReference type="EMBL" id="ANC67400.1"/>
    </source>
</evidence>